<feature type="domain" description="Signal transduction histidine kinase internal region" evidence="2">
    <location>
        <begin position="167"/>
        <end position="240"/>
    </location>
</feature>
<reference evidence="3" key="1">
    <citation type="submission" date="2019-08" db="EMBL/GenBank/DDBJ databases">
        <authorList>
            <person name="Kucharzyk K."/>
            <person name="Murdoch R.W."/>
            <person name="Higgins S."/>
            <person name="Loffler F."/>
        </authorList>
    </citation>
    <scope>NUCLEOTIDE SEQUENCE</scope>
</reference>
<dbReference type="Pfam" id="PF06580">
    <property type="entry name" value="His_kinase"/>
    <property type="match status" value="1"/>
</dbReference>
<accession>A0A644W873</accession>
<keyword evidence="1" id="KW-1133">Transmembrane helix</keyword>
<comment type="caution">
    <text evidence="3">The sequence shown here is derived from an EMBL/GenBank/DDBJ whole genome shotgun (WGS) entry which is preliminary data.</text>
</comment>
<dbReference type="GO" id="GO:0000155">
    <property type="term" value="F:phosphorelay sensor kinase activity"/>
    <property type="evidence" value="ECO:0007669"/>
    <property type="project" value="InterPro"/>
</dbReference>
<dbReference type="PANTHER" id="PTHR34220">
    <property type="entry name" value="SENSOR HISTIDINE KINASE YPDA"/>
    <property type="match status" value="1"/>
</dbReference>
<dbReference type="EMBL" id="VSSQ01000689">
    <property type="protein sequence ID" value="MPL99788.1"/>
    <property type="molecule type" value="Genomic_DNA"/>
</dbReference>
<feature type="transmembrane region" description="Helical" evidence="1">
    <location>
        <begin position="46"/>
        <end position="67"/>
    </location>
</feature>
<keyword evidence="1" id="KW-0472">Membrane</keyword>
<proteinExistence type="predicted"/>
<dbReference type="PANTHER" id="PTHR34220:SF7">
    <property type="entry name" value="SENSOR HISTIDINE KINASE YPDA"/>
    <property type="match status" value="1"/>
</dbReference>
<evidence type="ECO:0000256" key="1">
    <source>
        <dbReference type="SAM" id="Phobius"/>
    </source>
</evidence>
<gene>
    <name evidence="3" type="ORF">SDC9_46009</name>
</gene>
<dbReference type="AlphaFoldDB" id="A0A644W873"/>
<name>A0A644W873_9ZZZZ</name>
<evidence type="ECO:0000259" key="2">
    <source>
        <dbReference type="Pfam" id="PF06580"/>
    </source>
</evidence>
<dbReference type="InterPro" id="IPR050640">
    <property type="entry name" value="Bact_2-comp_sensor_kinase"/>
</dbReference>
<organism evidence="3">
    <name type="scientific">bioreactor metagenome</name>
    <dbReference type="NCBI Taxonomy" id="1076179"/>
    <lineage>
        <taxon>unclassified sequences</taxon>
        <taxon>metagenomes</taxon>
        <taxon>ecological metagenomes</taxon>
    </lineage>
</organism>
<feature type="transmembrane region" description="Helical" evidence="1">
    <location>
        <begin position="72"/>
        <end position="89"/>
    </location>
</feature>
<evidence type="ECO:0000313" key="3">
    <source>
        <dbReference type="EMBL" id="MPL99788.1"/>
    </source>
</evidence>
<dbReference type="GO" id="GO:0016020">
    <property type="term" value="C:membrane"/>
    <property type="evidence" value="ECO:0007669"/>
    <property type="project" value="InterPro"/>
</dbReference>
<feature type="transmembrane region" description="Helical" evidence="1">
    <location>
        <begin position="12"/>
        <end position="34"/>
    </location>
</feature>
<keyword evidence="1" id="KW-0812">Transmembrane</keyword>
<protein>
    <recommendedName>
        <fullName evidence="2">Signal transduction histidine kinase internal region domain-containing protein</fullName>
    </recommendedName>
</protein>
<dbReference type="InterPro" id="IPR010559">
    <property type="entry name" value="Sig_transdc_His_kin_internal"/>
</dbReference>
<sequence length="356" mass="41081">MIIKNIRNLTIPLLHFLGWFIFFMSPFITFPLNITIGGDRLTQHSVLTSSLAIVFYLNYLLLIPYVFKTKKYFLYCILALSLCFAFSAIDDYIFMKTTRGPMYERTLADGPPPEIIIEKPRREPGPFQGVTFFATITILSLGLKMTSEWIKAEKKKRELENEKLKIELMALKAQINPHFFFNVMNSLCSLARKKSDDTEKYIIKLSEIFRYNLNDLSQDKVRLSKELDFINNYIDIQYMRNPLLKPVIFDVNGNTDSVTIEPMLLFPFIENAFKHGASGSQPLIVRIKLEIIDKMLHFRIENSVPNGRSSVSQDESAGIGQQNARRRLDILYPDKHGLLFATHNNTYIADLNLDLS</sequence>